<evidence type="ECO:0000259" key="1">
    <source>
        <dbReference type="Pfam" id="PF13383"/>
    </source>
</evidence>
<keyword evidence="3" id="KW-1185">Reference proteome</keyword>
<dbReference type="RefSeq" id="XP_009059277.1">
    <property type="nucleotide sequence ID" value="XM_009061029.1"/>
</dbReference>
<dbReference type="AlphaFoldDB" id="V3ZG61"/>
<dbReference type="CTD" id="20239759"/>
<accession>V3ZG61</accession>
<feature type="domain" description="Methyltransferase" evidence="1">
    <location>
        <begin position="134"/>
        <end position="320"/>
    </location>
</feature>
<dbReference type="HOGENOM" id="CLU_770059_0_0_1"/>
<evidence type="ECO:0000313" key="3">
    <source>
        <dbReference type="Proteomes" id="UP000030746"/>
    </source>
</evidence>
<gene>
    <name evidence="2" type="ORF">LOTGIDRAFT_164523</name>
</gene>
<dbReference type="InterPro" id="IPR025714">
    <property type="entry name" value="Methyltranfer_dom"/>
</dbReference>
<dbReference type="GeneID" id="20239759"/>
<dbReference type="EMBL" id="KB202481">
    <property type="protein sequence ID" value="ESO90208.1"/>
    <property type="molecule type" value="Genomic_DNA"/>
</dbReference>
<dbReference type="Proteomes" id="UP000030746">
    <property type="component" value="Unassembled WGS sequence"/>
</dbReference>
<dbReference type="Pfam" id="PF13383">
    <property type="entry name" value="Methyltransf_22"/>
    <property type="match status" value="1"/>
</dbReference>
<dbReference type="KEGG" id="lgi:LOTGIDRAFT_164523"/>
<organism evidence="2 3">
    <name type="scientific">Lottia gigantea</name>
    <name type="common">Giant owl limpet</name>
    <dbReference type="NCBI Taxonomy" id="225164"/>
    <lineage>
        <taxon>Eukaryota</taxon>
        <taxon>Metazoa</taxon>
        <taxon>Spiralia</taxon>
        <taxon>Lophotrochozoa</taxon>
        <taxon>Mollusca</taxon>
        <taxon>Gastropoda</taxon>
        <taxon>Patellogastropoda</taxon>
        <taxon>Lottioidea</taxon>
        <taxon>Lottiidae</taxon>
        <taxon>Lottia</taxon>
    </lineage>
</organism>
<reference evidence="2 3" key="1">
    <citation type="journal article" date="2013" name="Nature">
        <title>Insights into bilaterian evolution from three spiralian genomes.</title>
        <authorList>
            <person name="Simakov O."/>
            <person name="Marletaz F."/>
            <person name="Cho S.J."/>
            <person name="Edsinger-Gonzales E."/>
            <person name="Havlak P."/>
            <person name="Hellsten U."/>
            <person name="Kuo D.H."/>
            <person name="Larsson T."/>
            <person name="Lv J."/>
            <person name="Arendt D."/>
            <person name="Savage R."/>
            <person name="Osoegawa K."/>
            <person name="de Jong P."/>
            <person name="Grimwood J."/>
            <person name="Chapman J.A."/>
            <person name="Shapiro H."/>
            <person name="Aerts A."/>
            <person name="Otillar R.P."/>
            <person name="Terry A.Y."/>
            <person name="Boore J.L."/>
            <person name="Grigoriev I.V."/>
            <person name="Lindberg D.R."/>
            <person name="Seaver E.C."/>
            <person name="Weisblat D.A."/>
            <person name="Putnam N.H."/>
            <person name="Rokhsar D.S."/>
        </authorList>
    </citation>
    <scope>NUCLEOTIDE SEQUENCE [LARGE SCALE GENOMIC DNA]</scope>
</reference>
<dbReference type="OMA" id="HENSTDM"/>
<dbReference type="PANTHER" id="PTHR32026:SF10">
    <property type="entry name" value="METHYLTRANSFERASE-LIKE PROTEIN 24-RELATED"/>
    <property type="match status" value="1"/>
</dbReference>
<sequence length="360" mass="41683">MTPFLFYRSDWPDRNALMERAATDGVDGNNRLKVAPIKKPGSAWLPWNFSQQGSIIEDEFFCFSLFHFVICETYRNNFGSYLLHYLRDWHVGRKNDTTKIDISKYKKNGKWTILPLSVIPKLSLPDLSTIYHRYLDQNIQYECKDRLRMGKITDGGWDVCADEPYRPTKDGFVYSFGINNDFSFDDAISKKYNIPVFSFDPSMNTKAHNRSNLVHFIPIGIAGTNKVINNGWKVLPLSDILKDLGHKKEDLQVLKMDIEAWEWDTFPNLIQTNSISHIKQLFVEFHTAKSCSLSNPNSCTQYISGLKLFHDLYELGFRIFWTHKNPACLFKSKFTVSLQKGQKIEGLIFHTGSCYCTAKY</sequence>
<dbReference type="OrthoDB" id="10006218at2759"/>
<evidence type="ECO:0000313" key="2">
    <source>
        <dbReference type="EMBL" id="ESO90208.1"/>
    </source>
</evidence>
<dbReference type="InterPro" id="IPR026913">
    <property type="entry name" value="METTL24"/>
</dbReference>
<proteinExistence type="predicted"/>
<name>V3ZG61_LOTGI</name>
<dbReference type="PANTHER" id="PTHR32026">
    <property type="entry name" value="METHYLTRANSFERASE-LIKE PROTEIN 24"/>
    <property type="match status" value="1"/>
</dbReference>
<protein>
    <recommendedName>
        <fullName evidence="1">Methyltransferase domain-containing protein</fullName>
    </recommendedName>
</protein>